<evidence type="ECO:0000256" key="15">
    <source>
        <dbReference type="ARBA" id="ARBA00047984"/>
    </source>
</evidence>
<dbReference type="Pfam" id="PF00270">
    <property type="entry name" value="DEAD"/>
    <property type="match status" value="1"/>
</dbReference>
<evidence type="ECO:0000256" key="7">
    <source>
        <dbReference type="ARBA" id="ARBA00022771"/>
    </source>
</evidence>
<feature type="domain" description="RING-type" evidence="18">
    <location>
        <begin position="397"/>
        <end position="445"/>
    </location>
</feature>
<comment type="similarity">
    <text evidence="14">Belongs to the DEAD box helicase family. DDX56/DBP9 subfamily.</text>
</comment>
<dbReference type="InterPro" id="IPR044066">
    <property type="entry name" value="TRIAD_supradom"/>
</dbReference>
<feature type="region of interest" description="Disordered" evidence="17">
    <location>
        <begin position="779"/>
        <end position="852"/>
    </location>
</feature>
<evidence type="ECO:0000256" key="13">
    <source>
        <dbReference type="ARBA" id="ARBA00022884"/>
    </source>
</evidence>
<evidence type="ECO:0000256" key="9">
    <source>
        <dbReference type="ARBA" id="ARBA00022801"/>
    </source>
</evidence>
<organism evidence="22 23">
    <name type="scientific">Psilocybe cf. subviscida</name>
    <dbReference type="NCBI Taxonomy" id="2480587"/>
    <lineage>
        <taxon>Eukaryota</taxon>
        <taxon>Fungi</taxon>
        <taxon>Dikarya</taxon>
        <taxon>Basidiomycota</taxon>
        <taxon>Agaricomycotina</taxon>
        <taxon>Agaricomycetes</taxon>
        <taxon>Agaricomycetidae</taxon>
        <taxon>Agaricales</taxon>
        <taxon>Agaricineae</taxon>
        <taxon>Strophariaceae</taxon>
        <taxon>Psilocybe</taxon>
    </lineage>
</organism>
<accession>A0A8H5EXU6</accession>
<dbReference type="InterPro" id="IPR027417">
    <property type="entry name" value="P-loop_NTPase"/>
</dbReference>
<evidence type="ECO:0000256" key="17">
    <source>
        <dbReference type="SAM" id="MobiDB-lite"/>
    </source>
</evidence>
<keyword evidence="23" id="KW-1185">Reference proteome</keyword>
<evidence type="ECO:0000313" key="23">
    <source>
        <dbReference type="Proteomes" id="UP000567179"/>
    </source>
</evidence>
<dbReference type="OrthoDB" id="1191041at2759"/>
<evidence type="ECO:0000313" key="22">
    <source>
        <dbReference type="EMBL" id="KAF5316003.1"/>
    </source>
</evidence>
<dbReference type="PANTHER" id="PTHR47959:SF21">
    <property type="entry name" value="DEAD-BOX HELICASE 56"/>
    <property type="match status" value="1"/>
</dbReference>
<keyword evidence="13" id="KW-0694">RNA-binding</keyword>
<keyword evidence="12" id="KW-0067">ATP-binding</keyword>
<dbReference type="PANTHER" id="PTHR47959">
    <property type="entry name" value="ATP-DEPENDENT RNA HELICASE RHLE-RELATED"/>
    <property type="match status" value="1"/>
</dbReference>
<dbReference type="Pfam" id="PF13639">
    <property type="entry name" value="zf-RING_2"/>
    <property type="match status" value="1"/>
</dbReference>
<evidence type="ECO:0000256" key="3">
    <source>
        <dbReference type="ARBA" id="ARBA00022679"/>
    </source>
</evidence>
<evidence type="ECO:0000256" key="5">
    <source>
        <dbReference type="ARBA" id="ARBA00022737"/>
    </source>
</evidence>
<comment type="function">
    <text evidence="1">ATP-binding RNA helicase involved in the biogenesis of 60S ribosomal subunits and is required for the normal formation of 25S and 5.8S rRNAs.</text>
</comment>
<dbReference type="GO" id="GO:0016787">
    <property type="term" value="F:hydrolase activity"/>
    <property type="evidence" value="ECO:0007669"/>
    <property type="project" value="UniProtKB-KW"/>
</dbReference>
<dbReference type="PROSITE" id="PS51192">
    <property type="entry name" value="HELICASE_ATP_BIND_1"/>
    <property type="match status" value="1"/>
</dbReference>
<comment type="caution">
    <text evidence="22">The sequence shown here is derived from an EMBL/GenBank/DDBJ whole genome shotgun (WGS) entry which is preliminary data.</text>
</comment>
<dbReference type="GO" id="GO:0008270">
    <property type="term" value="F:zinc ion binding"/>
    <property type="evidence" value="ECO:0007669"/>
    <property type="project" value="UniProtKB-KW"/>
</dbReference>
<dbReference type="GO" id="GO:0003723">
    <property type="term" value="F:RNA binding"/>
    <property type="evidence" value="ECO:0007669"/>
    <property type="project" value="UniProtKB-KW"/>
</dbReference>
<keyword evidence="7 16" id="KW-0863">Zinc-finger</keyword>
<dbReference type="PROSITE" id="PS51873">
    <property type="entry name" value="TRIAD"/>
    <property type="match status" value="1"/>
</dbReference>
<evidence type="ECO:0000256" key="4">
    <source>
        <dbReference type="ARBA" id="ARBA00022723"/>
    </source>
</evidence>
<evidence type="ECO:0000259" key="21">
    <source>
        <dbReference type="PROSITE" id="PS51873"/>
    </source>
</evidence>
<dbReference type="InterPro" id="IPR013083">
    <property type="entry name" value="Znf_RING/FYVE/PHD"/>
</dbReference>
<dbReference type="CDD" id="cd18787">
    <property type="entry name" value="SF2_C_DEAD"/>
    <property type="match status" value="1"/>
</dbReference>
<dbReference type="Gene3D" id="1.20.120.1750">
    <property type="match status" value="1"/>
</dbReference>
<dbReference type="GO" id="GO:0016740">
    <property type="term" value="F:transferase activity"/>
    <property type="evidence" value="ECO:0007669"/>
    <property type="project" value="UniProtKB-KW"/>
</dbReference>
<dbReference type="EC" id="3.6.4.13" evidence="2"/>
<dbReference type="InterPro" id="IPR011545">
    <property type="entry name" value="DEAD/DEAH_box_helicase_dom"/>
</dbReference>
<feature type="domain" description="Helicase C-terminal" evidence="20">
    <location>
        <begin position="705"/>
        <end position="949"/>
    </location>
</feature>
<dbReference type="SUPFAM" id="SSF57850">
    <property type="entry name" value="RING/U-box"/>
    <property type="match status" value="3"/>
</dbReference>
<evidence type="ECO:0000256" key="11">
    <source>
        <dbReference type="ARBA" id="ARBA00022833"/>
    </source>
</evidence>
<comment type="catalytic activity">
    <reaction evidence="15">
        <text>ATP + H2O = ADP + phosphate + H(+)</text>
        <dbReference type="Rhea" id="RHEA:13065"/>
        <dbReference type="ChEBI" id="CHEBI:15377"/>
        <dbReference type="ChEBI" id="CHEBI:15378"/>
        <dbReference type="ChEBI" id="CHEBI:30616"/>
        <dbReference type="ChEBI" id="CHEBI:43474"/>
        <dbReference type="ChEBI" id="CHEBI:456216"/>
        <dbReference type="EC" id="3.6.4.13"/>
    </reaction>
</comment>
<feature type="compositionally biased region" description="Acidic residues" evidence="17">
    <location>
        <begin position="783"/>
        <end position="800"/>
    </location>
</feature>
<dbReference type="Gene3D" id="3.30.40.10">
    <property type="entry name" value="Zinc/RING finger domain, C3HC4 (zinc finger)"/>
    <property type="match status" value="2"/>
</dbReference>
<evidence type="ECO:0000259" key="19">
    <source>
        <dbReference type="PROSITE" id="PS51192"/>
    </source>
</evidence>
<dbReference type="InterPro" id="IPR017907">
    <property type="entry name" value="Znf_RING_CS"/>
</dbReference>
<dbReference type="Pfam" id="PF00271">
    <property type="entry name" value="Helicase_C"/>
    <property type="match status" value="2"/>
</dbReference>
<dbReference type="GO" id="GO:0003724">
    <property type="term" value="F:RNA helicase activity"/>
    <property type="evidence" value="ECO:0007669"/>
    <property type="project" value="UniProtKB-EC"/>
</dbReference>
<dbReference type="InterPro" id="IPR001650">
    <property type="entry name" value="Helicase_C-like"/>
</dbReference>
<dbReference type="PROSITE" id="PS50089">
    <property type="entry name" value="ZF_RING_2"/>
    <property type="match status" value="2"/>
</dbReference>
<keyword evidence="6" id="KW-0547">Nucleotide-binding</keyword>
<dbReference type="AlphaFoldDB" id="A0A8H5EXU6"/>
<protein>
    <recommendedName>
        <fullName evidence="2">RNA helicase</fullName>
        <ecNumber evidence="2">3.6.4.13</ecNumber>
    </recommendedName>
</protein>
<name>A0A8H5EXU6_9AGAR</name>
<keyword evidence="4" id="KW-0479">Metal-binding</keyword>
<keyword evidence="11" id="KW-0862">Zinc</keyword>
<reference evidence="22 23" key="1">
    <citation type="journal article" date="2020" name="ISME J.">
        <title>Uncovering the hidden diversity of litter-decomposition mechanisms in mushroom-forming fungi.</title>
        <authorList>
            <person name="Floudas D."/>
            <person name="Bentzer J."/>
            <person name="Ahren D."/>
            <person name="Johansson T."/>
            <person name="Persson P."/>
            <person name="Tunlid A."/>
        </authorList>
    </citation>
    <scope>NUCLEOTIDE SEQUENCE [LARGE SCALE GENOMIC DNA]</scope>
    <source>
        <strain evidence="22 23">CBS 101986</strain>
    </source>
</reference>
<evidence type="ECO:0000256" key="10">
    <source>
        <dbReference type="ARBA" id="ARBA00022806"/>
    </source>
</evidence>
<feature type="domain" description="RING-type" evidence="18">
    <location>
        <begin position="82"/>
        <end position="129"/>
    </location>
</feature>
<dbReference type="SMART" id="SM00184">
    <property type="entry name" value="RING"/>
    <property type="match status" value="3"/>
</dbReference>
<feature type="region of interest" description="Disordered" evidence="17">
    <location>
        <begin position="1037"/>
        <end position="1085"/>
    </location>
</feature>
<dbReference type="GO" id="GO:0005829">
    <property type="term" value="C:cytosol"/>
    <property type="evidence" value="ECO:0007669"/>
    <property type="project" value="TreeGrafter"/>
</dbReference>
<evidence type="ECO:0000256" key="14">
    <source>
        <dbReference type="ARBA" id="ARBA00038041"/>
    </source>
</evidence>
<feature type="compositionally biased region" description="Basic and acidic residues" evidence="17">
    <location>
        <begin position="1076"/>
        <end position="1085"/>
    </location>
</feature>
<keyword evidence="9" id="KW-0378">Hydrolase</keyword>
<evidence type="ECO:0000259" key="20">
    <source>
        <dbReference type="PROSITE" id="PS51194"/>
    </source>
</evidence>
<dbReference type="SMART" id="SM00487">
    <property type="entry name" value="DEXDc"/>
    <property type="match status" value="1"/>
</dbReference>
<sequence length="1085" mass="121138">MSVEVVYPVAPPRIVVTDSYHPLQREQEMEMEIQRAGPSWTSNVVDSDSSHFLSVPGARWSFEIEKMLDVFPPPPTYPKGTCGVCKEDVSGPDAFLIPDCAHVFCKDCLKQWTITSIDGRRYPVLCPVCMVADRTSKNYVADDDVERLDLPDRQQQIYQDLQLAQHAMPLHCPKCKMHMHVDREDYLLYKDVTCPVSGCGHRWCTDCRKAIPVYEMKHHCKNKKLDRLVRRKGWRYCPGCRIPIQKVSGCNHMICGAPGCNVHFCYTYVSEDDDTTIGAPPGLDKFMFDELLAHQLQQEENMGGLGPSGGDTWRLLTEQMLRLQFQQFDPHVPQNPYATSSGPGRPLPVPPDQDVIDIEVIEESHRSDTSSDTPNNADTVTVVAEASSPAAPSLITCGICHDEHVPGWVISVKECNHSFCKVCLRSQVGYKIADGKYPIFCPTCEATYSRSGYTSHLVDKKATFASFSHILDARILRALADSGFARPTLVQTKAIPLALESRDILARARTGSGKTAAYCIPVVQKILSAKSALSAEDENRQVTRALILVPTRELSEQVSASLKGLVAYCEKEVTISNVASGTTSHLQRTLLSDKPDIVISTPSRALALLQSKTLSLTALESLVIDEADLILSYGHDEDVREIFSGGYLPKVYQSFLMSATMTEDVEMLKGLTLRNPAILKLEEGEDEAAKLSQYSVQCSEVDKFLLTYVILKLKLIRGKCIIFVNDVDRSYRLKLFLEQFSIKSCVLNSELPLNSRYHAVQEFNKGVYDYIIATDEAGAYNEQDTDDEEEDDAEEDEEEFTSTQREPVTEEADIPSEPSSSKLDSKKRKRDPSPPAKKSRKRDRKGKGKDKEYGVTRGVDFVDVACVLNFDLPTSSRSYTHRVGRTARAGRTGMSLSFVVSRDQWNKNKVVGGLPSAEKDEIVFAKIEKEQAARGSKIKEYKFDMKQVEAFRYRMEDALRSVTRAAIREARVKELKAEILNSDKLKAHFEDNPLDLEFLRHDKPLHPTRVQPHMKHVPQYLMPRIAAVQGAANEEAAAAPSKGFVPFKKDNSSRGKGQGRGRGGRGGGNSGRGGKKKSDPLKKFK</sequence>
<dbReference type="SMART" id="SM00490">
    <property type="entry name" value="HELICc"/>
    <property type="match status" value="1"/>
</dbReference>
<keyword evidence="10" id="KW-0347">Helicase</keyword>
<feature type="domain" description="RING-type" evidence="21">
    <location>
        <begin position="78"/>
        <end position="292"/>
    </location>
</feature>
<evidence type="ECO:0000256" key="16">
    <source>
        <dbReference type="PROSITE-ProRule" id="PRU00175"/>
    </source>
</evidence>
<dbReference type="InterPro" id="IPR014001">
    <property type="entry name" value="Helicase_ATP-bd"/>
</dbReference>
<evidence type="ECO:0000256" key="6">
    <source>
        <dbReference type="ARBA" id="ARBA00022741"/>
    </source>
</evidence>
<dbReference type="GO" id="GO:0005524">
    <property type="term" value="F:ATP binding"/>
    <property type="evidence" value="ECO:0007669"/>
    <property type="project" value="UniProtKB-KW"/>
</dbReference>
<dbReference type="SUPFAM" id="SSF52540">
    <property type="entry name" value="P-loop containing nucleoside triphosphate hydrolases"/>
    <property type="match status" value="2"/>
</dbReference>
<dbReference type="CDD" id="cd22584">
    <property type="entry name" value="Rcat_RBR_unk"/>
    <property type="match status" value="1"/>
</dbReference>
<evidence type="ECO:0000256" key="1">
    <source>
        <dbReference type="ARBA" id="ARBA00003706"/>
    </source>
</evidence>
<dbReference type="InterPro" id="IPR001841">
    <property type="entry name" value="Znf_RING"/>
</dbReference>
<feature type="domain" description="Helicase ATP-binding" evidence="19">
    <location>
        <begin position="495"/>
        <end position="679"/>
    </location>
</feature>
<feature type="compositionally biased region" description="Basic residues" evidence="17">
    <location>
        <begin position="837"/>
        <end position="848"/>
    </location>
</feature>
<keyword evidence="8" id="KW-0833">Ubl conjugation pathway</keyword>
<evidence type="ECO:0000256" key="12">
    <source>
        <dbReference type="ARBA" id="ARBA00022840"/>
    </source>
</evidence>
<evidence type="ECO:0000259" key="18">
    <source>
        <dbReference type="PROSITE" id="PS50089"/>
    </source>
</evidence>
<evidence type="ECO:0000256" key="2">
    <source>
        <dbReference type="ARBA" id="ARBA00012552"/>
    </source>
</evidence>
<dbReference type="PROSITE" id="PS00518">
    <property type="entry name" value="ZF_RING_1"/>
    <property type="match status" value="2"/>
</dbReference>
<gene>
    <name evidence="22" type="ORF">D9619_006331</name>
</gene>
<proteinExistence type="inferred from homology"/>
<keyword evidence="5" id="KW-0677">Repeat</keyword>
<keyword evidence="3" id="KW-0808">Transferase</keyword>
<dbReference type="EMBL" id="JAACJJ010000042">
    <property type="protein sequence ID" value="KAF5316003.1"/>
    <property type="molecule type" value="Genomic_DNA"/>
</dbReference>
<dbReference type="CDD" id="cd17961">
    <property type="entry name" value="DEADc_DDX56"/>
    <property type="match status" value="1"/>
</dbReference>
<dbReference type="PROSITE" id="PS51194">
    <property type="entry name" value="HELICASE_CTER"/>
    <property type="match status" value="1"/>
</dbReference>
<dbReference type="InterPro" id="IPR050079">
    <property type="entry name" value="DEAD_box_RNA_helicase"/>
</dbReference>
<dbReference type="Gene3D" id="3.40.50.300">
    <property type="entry name" value="P-loop containing nucleotide triphosphate hydrolases"/>
    <property type="match status" value="2"/>
</dbReference>
<evidence type="ECO:0000256" key="8">
    <source>
        <dbReference type="ARBA" id="ARBA00022786"/>
    </source>
</evidence>
<dbReference type="Proteomes" id="UP000567179">
    <property type="component" value="Unassembled WGS sequence"/>
</dbReference>